<dbReference type="InterPro" id="IPR001757">
    <property type="entry name" value="P_typ_ATPase"/>
</dbReference>
<sequence length="693" mass="74608">MVKKELVLEGEVCPNCALKIEDEVRRLGSVSSASLNVMKGTMVLELVDDFDQGTVDAARDIITRHEPDVKVHEEEPDRNKPAEKDPLLKEKLTLGGALVIFALGFLFEDSPAGLPLFLTAYILSGYPVLYRAARNISRGEVFDENFLMAIATVGAFSIGEYPEGAAVMIFYQIGELFQDIAVMNSRRSITSLLKIRPDYAVLITDGVEKRVDPKDCTPGDIIVIRPGEKVPLDSTVIEGSTSVDTRVMTGESMPRDLNPGDSLLSGFVNISGLVKARVEKTFGESSVSKILKIVQEASMNKAKTEQFITKFARVYTPIVVGLAAALAVIPPIVTGGPFSTWLYRALIFLVISCPCALVISIPLGFFGGIGASSRNGILVKGGNFLEALNEVGTVVFDKTGTLTEGVFEVTDVVTDMDRHEFMGIAALIESSSPHPIAKSVVDAYCGQVDRTMIREAKEIPGMGVSLTTTDGDIYLAGNSRLVSIEGKDASLQGTNIHVSRNGSHIGTIVLQDRLKANAKETIAHLKGRGIASVMLTGDIRENALSAAQDLGIDEVHYQLMPEDKLRILEEKLGKGRKLVFAGDGINDTPVLARADIGIAMGAMGSDAAIEAADVVVMDDDPMKIATSMDIAAYTRTVVYQNIVFALGVKALVMLLGALGEATMWQAVFADVGVAFLAILNSMRIMRKDFRKAK</sequence>
<dbReference type="InterPro" id="IPR018303">
    <property type="entry name" value="ATPase_P-typ_P_site"/>
</dbReference>
<proteinExistence type="inferred from homology"/>
<evidence type="ECO:0000256" key="5">
    <source>
        <dbReference type="ARBA" id="ARBA00022989"/>
    </source>
</evidence>
<feature type="transmembrane region" description="Helical" evidence="9">
    <location>
        <begin position="664"/>
        <end position="685"/>
    </location>
</feature>
<dbReference type="InterPro" id="IPR027256">
    <property type="entry name" value="P-typ_ATPase_IB"/>
</dbReference>
<dbReference type="STRING" id="994573.T472_0218135"/>
<organism evidence="12 13">
    <name type="scientific">Youngiibacter fragilis 232.1</name>
    <dbReference type="NCBI Taxonomy" id="994573"/>
    <lineage>
        <taxon>Bacteria</taxon>
        <taxon>Bacillati</taxon>
        <taxon>Bacillota</taxon>
        <taxon>Clostridia</taxon>
        <taxon>Eubacteriales</taxon>
        <taxon>Clostridiaceae</taxon>
        <taxon>Youngiibacter</taxon>
    </lineage>
</organism>
<dbReference type="GO" id="GO:0008551">
    <property type="term" value="F:P-type cadmium transporter activity"/>
    <property type="evidence" value="ECO:0007669"/>
    <property type="project" value="UniProtKB-EC"/>
</dbReference>
<dbReference type="InterPro" id="IPR008250">
    <property type="entry name" value="ATPase_P-typ_transduc_dom_A_sf"/>
</dbReference>
<dbReference type="GO" id="GO:0016887">
    <property type="term" value="F:ATP hydrolysis activity"/>
    <property type="evidence" value="ECO:0007669"/>
    <property type="project" value="InterPro"/>
</dbReference>
<evidence type="ECO:0000256" key="8">
    <source>
        <dbReference type="ARBA" id="ARBA00049338"/>
    </source>
</evidence>
<reference evidence="12 13" key="1">
    <citation type="journal article" date="2014" name="Genome Announc.">
        <title>Genome Sequence of Youngiibacter fragilis, the Type Strain of the Genus Youngiibacter.</title>
        <authorList>
            <person name="Wawrik C.B."/>
            <person name="Callaghan A.V."/>
            <person name="Stamps B.W."/>
            <person name="Wawrik B."/>
        </authorList>
    </citation>
    <scope>NUCLEOTIDE SEQUENCE [LARGE SCALE GENOMIC DNA]</scope>
    <source>
        <strain evidence="12 13">232.1</strain>
    </source>
</reference>
<comment type="catalytic activity">
    <reaction evidence="8">
        <text>Cd(2+)(in) + ATP + H2O = Cd(2+)(out) + ADP + phosphate + H(+)</text>
        <dbReference type="Rhea" id="RHEA:12132"/>
        <dbReference type="ChEBI" id="CHEBI:15377"/>
        <dbReference type="ChEBI" id="CHEBI:15378"/>
        <dbReference type="ChEBI" id="CHEBI:30616"/>
        <dbReference type="ChEBI" id="CHEBI:43474"/>
        <dbReference type="ChEBI" id="CHEBI:48775"/>
        <dbReference type="ChEBI" id="CHEBI:456216"/>
        <dbReference type="EC" id="7.2.2.21"/>
    </reaction>
</comment>
<dbReference type="GO" id="GO:0005524">
    <property type="term" value="F:ATP binding"/>
    <property type="evidence" value="ECO:0007669"/>
    <property type="project" value="UniProtKB-UniRule"/>
</dbReference>
<dbReference type="NCBIfam" id="TIGR01512">
    <property type="entry name" value="ATPase-IB2_Cd"/>
    <property type="match status" value="1"/>
</dbReference>
<dbReference type="SUPFAM" id="SSF81665">
    <property type="entry name" value="Calcium ATPase, transmembrane domain M"/>
    <property type="match status" value="1"/>
</dbReference>
<dbReference type="Pfam" id="PF00702">
    <property type="entry name" value="Hydrolase"/>
    <property type="match status" value="1"/>
</dbReference>
<dbReference type="Gene3D" id="3.40.1110.10">
    <property type="entry name" value="Calcium-transporting ATPase, cytoplasmic domain N"/>
    <property type="match status" value="1"/>
</dbReference>
<dbReference type="eggNOG" id="COG2217">
    <property type="taxonomic scope" value="Bacteria"/>
</dbReference>
<dbReference type="InterPro" id="IPR051014">
    <property type="entry name" value="Cation_Transport_ATPase_IB"/>
</dbReference>
<feature type="region of interest" description="Disordered" evidence="10">
    <location>
        <begin position="66"/>
        <end position="85"/>
    </location>
</feature>
<dbReference type="Gene3D" id="3.40.50.1000">
    <property type="entry name" value="HAD superfamily/HAD-like"/>
    <property type="match status" value="1"/>
</dbReference>
<evidence type="ECO:0000256" key="2">
    <source>
        <dbReference type="ARBA" id="ARBA00006024"/>
    </source>
</evidence>
<dbReference type="Proteomes" id="UP000017747">
    <property type="component" value="Unassembled WGS sequence"/>
</dbReference>
<dbReference type="PANTHER" id="PTHR48085">
    <property type="entry name" value="CADMIUM/ZINC-TRANSPORTING ATPASE HMA2-RELATED"/>
    <property type="match status" value="1"/>
</dbReference>
<comment type="similarity">
    <text evidence="2 9">Belongs to the cation transport ATPase (P-type) (TC 3.A.3) family. Type IB subfamily.</text>
</comment>
<evidence type="ECO:0000313" key="13">
    <source>
        <dbReference type="Proteomes" id="UP000017747"/>
    </source>
</evidence>
<evidence type="ECO:0000259" key="11">
    <source>
        <dbReference type="Pfam" id="PF00122"/>
    </source>
</evidence>
<keyword evidence="9" id="KW-0479">Metal-binding</keyword>
<dbReference type="NCBIfam" id="TIGR01494">
    <property type="entry name" value="ATPase_P-type"/>
    <property type="match status" value="1"/>
</dbReference>
<feature type="transmembrane region" description="Helical" evidence="9">
    <location>
        <begin position="113"/>
        <end position="130"/>
    </location>
</feature>
<gene>
    <name evidence="12" type="ORF">T472_0218135</name>
</gene>
<dbReference type="NCBIfam" id="TIGR01525">
    <property type="entry name" value="ATPase-IB_hvy"/>
    <property type="match status" value="1"/>
</dbReference>
<keyword evidence="5 9" id="KW-1133">Transmembrane helix</keyword>
<dbReference type="InterPro" id="IPR036163">
    <property type="entry name" value="HMA_dom_sf"/>
</dbReference>
<evidence type="ECO:0000313" key="12">
    <source>
        <dbReference type="EMBL" id="ETA79238.1"/>
    </source>
</evidence>
<evidence type="ECO:0000256" key="4">
    <source>
        <dbReference type="ARBA" id="ARBA00022692"/>
    </source>
</evidence>
<keyword evidence="9" id="KW-0067">ATP-binding</keyword>
<keyword evidence="4 9" id="KW-0812">Transmembrane</keyword>
<dbReference type="Gene3D" id="2.70.150.10">
    <property type="entry name" value="Calcium-transporting ATPase, cytoplasmic transduction domain A"/>
    <property type="match status" value="1"/>
</dbReference>
<dbReference type="PROSITE" id="PS00154">
    <property type="entry name" value="ATPASE_E1_E2"/>
    <property type="match status" value="1"/>
</dbReference>
<keyword evidence="3" id="KW-0104">Cadmium</keyword>
<accession>V7I032</accession>
<dbReference type="PANTHER" id="PTHR48085:SF5">
    <property type="entry name" value="CADMIUM_ZINC-TRANSPORTING ATPASE HMA4-RELATED"/>
    <property type="match status" value="1"/>
</dbReference>
<keyword evidence="13" id="KW-1185">Reference proteome</keyword>
<dbReference type="SUPFAM" id="SSF81653">
    <property type="entry name" value="Calcium ATPase, transduction domain A"/>
    <property type="match status" value="1"/>
</dbReference>
<dbReference type="SUPFAM" id="SSF55008">
    <property type="entry name" value="HMA, heavy metal-associated domain"/>
    <property type="match status" value="1"/>
</dbReference>
<evidence type="ECO:0000256" key="7">
    <source>
        <dbReference type="ARBA" id="ARBA00039103"/>
    </source>
</evidence>
<dbReference type="Gene3D" id="3.30.70.100">
    <property type="match status" value="1"/>
</dbReference>
<evidence type="ECO:0000256" key="1">
    <source>
        <dbReference type="ARBA" id="ARBA00004141"/>
    </source>
</evidence>
<feature type="transmembrane region" description="Helical" evidence="9">
    <location>
        <begin position="345"/>
        <end position="366"/>
    </location>
</feature>
<feature type="transmembrane region" description="Helical" evidence="9">
    <location>
        <begin position="314"/>
        <end position="333"/>
    </location>
</feature>
<evidence type="ECO:0000256" key="9">
    <source>
        <dbReference type="RuleBase" id="RU362081"/>
    </source>
</evidence>
<dbReference type="InterPro" id="IPR023298">
    <property type="entry name" value="ATPase_P-typ_TM_dom_sf"/>
</dbReference>
<dbReference type="GO" id="GO:0005886">
    <property type="term" value="C:plasma membrane"/>
    <property type="evidence" value="ECO:0007669"/>
    <property type="project" value="UniProtKB-SubCell"/>
</dbReference>
<dbReference type="InterPro" id="IPR023214">
    <property type="entry name" value="HAD_sf"/>
</dbReference>
<dbReference type="InterPro" id="IPR059000">
    <property type="entry name" value="ATPase_P-type_domA"/>
</dbReference>
<dbReference type="GO" id="GO:0046872">
    <property type="term" value="F:metal ion binding"/>
    <property type="evidence" value="ECO:0007669"/>
    <property type="project" value="UniProtKB-KW"/>
</dbReference>
<dbReference type="AlphaFoldDB" id="V7I032"/>
<protein>
    <recommendedName>
        <fullName evidence="7">Cd(2+)-exporting ATPase</fullName>
        <ecNumber evidence="7">7.2.2.21</ecNumber>
    </recommendedName>
</protein>
<dbReference type="PRINTS" id="PR00119">
    <property type="entry name" value="CATATPASE"/>
</dbReference>
<evidence type="ECO:0000256" key="6">
    <source>
        <dbReference type="ARBA" id="ARBA00023136"/>
    </source>
</evidence>
<feature type="transmembrane region" description="Helical" evidence="9">
    <location>
        <begin position="637"/>
        <end position="658"/>
    </location>
</feature>
<keyword evidence="6 9" id="KW-0472">Membrane</keyword>
<dbReference type="PATRIC" id="fig|994573.3.peg.3443"/>
<dbReference type="InterPro" id="IPR036412">
    <property type="entry name" value="HAD-like_sf"/>
</dbReference>
<evidence type="ECO:0000256" key="10">
    <source>
        <dbReference type="SAM" id="MobiDB-lite"/>
    </source>
</evidence>
<keyword evidence="9" id="KW-1003">Cell membrane</keyword>
<dbReference type="InterPro" id="IPR023299">
    <property type="entry name" value="ATPase_P-typ_cyto_dom_N"/>
</dbReference>
<dbReference type="SUPFAM" id="SSF56784">
    <property type="entry name" value="HAD-like"/>
    <property type="match status" value="1"/>
</dbReference>
<comment type="subcellular location">
    <subcellularLocation>
        <location evidence="9">Cell membrane</location>
    </subcellularLocation>
    <subcellularLocation>
        <location evidence="1">Membrane</location>
        <topology evidence="1">Multi-pass membrane protein</topology>
    </subcellularLocation>
</comment>
<feature type="domain" description="P-type ATPase A" evidence="11">
    <location>
        <begin position="196"/>
        <end position="294"/>
    </location>
</feature>
<dbReference type="EMBL" id="AXUN02000221">
    <property type="protein sequence ID" value="ETA79238.1"/>
    <property type="molecule type" value="Genomic_DNA"/>
</dbReference>
<evidence type="ECO:0000256" key="3">
    <source>
        <dbReference type="ARBA" id="ARBA00022539"/>
    </source>
</evidence>
<name>V7I032_9CLOT</name>
<dbReference type="Pfam" id="PF00122">
    <property type="entry name" value="E1-E2_ATPase"/>
    <property type="match status" value="1"/>
</dbReference>
<keyword evidence="9" id="KW-0547">Nucleotide-binding</keyword>
<comment type="caution">
    <text evidence="12">The sequence shown here is derived from an EMBL/GenBank/DDBJ whole genome shotgun (WGS) entry which is preliminary data.</text>
</comment>
<dbReference type="RefSeq" id="WP_023383891.1">
    <property type="nucleotide sequence ID" value="NZ_AXUN02000221.1"/>
</dbReference>
<dbReference type="EC" id="7.2.2.21" evidence="7"/>